<comment type="caution">
    <text evidence="6">The sequence shown here is derived from an EMBL/GenBank/DDBJ whole genome shotgun (WGS) entry which is preliminary data.</text>
</comment>
<name>R2NVA5_9ENTE</name>
<keyword evidence="5" id="KW-0233">DNA recombination</keyword>
<dbReference type="EMBL" id="AJAL01000020">
    <property type="protein sequence ID" value="EOH74928.1"/>
    <property type="molecule type" value="Genomic_DNA"/>
</dbReference>
<dbReference type="GO" id="GO:0003677">
    <property type="term" value="F:DNA binding"/>
    <property type="evidence" value="ECO:0007669"/>
    <property type="project" value="UniProtKB-KW"/>
</dbReference>
<gene>
    <name evidence="7" type="ORF">I590_00532</name>
    <name evidence="6" type="ORF">UAK_03792</name>
</gene>
<evidence type="ECO:0000313" key="9">
    <source>
        <dbReference type="Proteomes" id="UP000014158"/>
    </source>
</evidence>
<evidence type="ECO:0000256" key="1">
    <source>
        <dbReference type="ARBA" id="ARBA00002190"/>
    </source>
</evidence>
<evidence type="ECO:0000313" key="7">
    <source>
        <dbReference type="EMBL" id="EOT82107.1"/>
    </source>
</evidence>
<protein>
    <recommendedName>
        <fullName evidence="10">Mutator family transposase</fullName>
    </recommendedName>
</protein>
<dbReference type="HOGENOM" id="CLU_215331_0_0_9"/>
<organism evidence="6 8">
    <name type="scientific">Enterococcus raffinosus ATCC 49464</name>
    <dbReference type="NCBI Taxonomy" id="1158602"/>
    <lineage>
        <taxon>Bacteria</taxon>
        <taxon>Bacillati</taxon>
        <taxon>Bacillota</taxon>
        <taxon>Bacilli</taxon>
        <taxon>Lactobacillales</taxon>
        <taxon>Enterococcaceae</taxon>
        <taxon>Enterococcus</taxon>
    </lineage>
</organism>
<comment type="function">
    <text evidence="1">Required for the transposition of the insertion element.</text>
</comment>
<keyword evidence="3" id="KW-0815">Transposition</keyword>
<evidence type="ECO:0000256" key="3">
    <source>
        <dbReference type="ARBA" id="ARBA00022578"/>
    </source>
</evidence>
<dbReference type="Pfam" id="PF00872">
    <property type="entry name" value="Transposase_mut"/>
    <property type="match status" value="1"/>
</dbReference>
<dbReference type="eggNOG" id="COG3328">
    <property type="taxonomic scope" value="Bacteria"/>
</dbReference>
<keyword evidence="4" id="KW-0238">DNA-binding</keyword>
<accession>R2NVA5</accession>
<dbReference type="Proteomes" id="UP000013877">
    <property type="component" value="Unassembled WGS sequence"/>
</dbReference>
<dbReference type="AlphaFoldDB" id="R2NVA5"/>
<sequence>MYARGMSQRDIVATVEDIYGFDISHEMISDITDTVLPELEE</sequence>
<dbReference type="InterPro" id="IPR001207">
    <property type="entry name" value="Transposase_mutator"/>
</dbReference>
<reference evidence="7 9" key="2">
    <citation type="submission" date="2013-03" db="EMBL/GenBank/DDBJ databases">
        <title>The Genome Sequence of Enterococcus raffinosus ATCC_49464 (PacBio/Illumina hybrid assembly).</title>
        <authorList>
            <consortium name="The Broad Institute Genomics Platform"/>
            <consortium name="The Broad Institute Genome Sequencing Center for Infectious Disease"/>
            <person name="Earl A."/>
            <person name="Russ C."/>
            <person name="Gilmore M."/>
            <person name="Surin D."/>
            <person name="Walker B."/>
            <person name="Young S."/>
            <person name="Zeng Q."/>
            <person name="Gargeya S."/>
            <person name="Fitzgerald M."/>
            <person name="Haas B."/>
            <person name="Abouelleil A."/>
            <person name="Allen A.W."/>
            <person name="Alvarado L."/>
            <person name="Arachchi H.M."/>
            <person name="Berlin A.M."/>
            <person name="Chapman S.B."/>
            <person name="Gainer-Dewar J."/>
            <person name="Goldberg J."/>
            <person name="Griggs A."/>
            <person name="Gujja S."/>
            <person name="Hansen M."/>
            <person name="Howarth C."/>
            <person name="Imamovic A."/>
            <person name="Ireland A."/>
            <person name="Larimer J."/>
            <person name="McCowan C."/>
            <person name="Murphy C."/>
            <person name="Pearson M."/>
            <person name="Poon T.W."/>
            <person name="Priest M."/>
            <person name="Roberts A."/>
            <person name="Saif S."/>
            <person name="Shea T."/>
            <person name="Sisk P."/>
            <person name="Sykes S."/>
            <person name="Wortman J."/>
            <person name="Nusbaum C."/>
            <person name="Birren B."/>
        </authorList>
    </citation>
    <scope>NUCLEOTIDE SEQUENCE [LARGE SCALE GENOMIC DNA]</scope>
    <source>
        <strain evidence="7 9">ATCC 49464</strain>
    </source>
</reference>
<evidence type="ECO:0000313" key="6">
    <source>
        <dbReference type="EMBL" id="EOH74928.1"/>
    </source>
</evidence>
<dbReference type="GO" id="GO:0004803">
    <property type="term" value="F:transposase activity"/>
    <property type="evidence" value="ECO:0007669"/>
    <property type="project" value="InterPro"/>
</dbReference>
<evidence type="ECO:0000313" key="8">
    <source>
        <dbReference type="Proteomes" id="UP000013877"/>
    </source>
</evidence>
<dbReference type="EMBL" id="ASWF01000001">
    <property type="protein sequence ID" value="EOT82107.1"/>
    <property type="molecule type" value="Genomic_DNA"/>
</dbReference>
<comment type="similarity">
    <text evidence="2">Belongs to the transposase mutator family.</text>
</comment>
<dbReference type="GO" id="GO:0006313">
    <property type="term" value="P:DNA transposition"/>
    <property type="evidence" value="ECO:0007669"/>
    <property type="project" value="InterPro"/>
</dbReference>
<dbReference type="PATRIC" id="fig|1158602.3.peg.3792"/>
<proteinExistence type="inferred from homology"/>
<evidence type="ECO:0000256" key="2">
    <source>
        <dbReference type="ARBA" id="ARBA00010961"/>
    </source>
</evidence>
<keyword evidence="9" id="KW-1185">Reference proteome</keyword>
<evidence type="ECO:0000256" key="5">
    <source>
        <dbReference type="ARBA" id="ARBA00023172"/>
    </source>
</evidence>
<evidence type="ECO:0000256" key="4">
    <source>
        <dbReference type="ARBA" id="ARBA00023125"/>
    </source>
</evidence>
<evidence type="ECO:0008006" key="10">
    <source>
        <dbReference type="Google" id="ProtNLM"/>
    </source>
</evidence>
<dbReference type="Proteomes" id="UP000014158">
    <property type="component" value="Unassembled WGS sequence"/>
</dbReference>
<reference evidence="6 8" key="1">
    <citation type="submission" date="2013-02" db="EMBL/GenBank/DDBJ databases">
        <title>The Genome Sequence of Enterococcus raffinosus ATCC_49464.</title>
        <authorList>
            <consortium name="The Broad Institute Genome Sequencing Platform"/>
            <consortium name="The Broad Institute Genome Sequencing Center for Infectious Disease"/>
            <person name="Earl A.M."/>
            <person name="Gilmore M.S."/>
            <person name="Lebreton F."/>
            <person name="Walker B."/>
            <person name="Young S.K."/>
            <person name="Zeng Q."/>
            <person name="Gargeya S."/>
            <person name="Fitzgerald M."/>
            <person name="Haas B."/>
            <person name="Abouelleil A."/>
            <person name="Alvarado L."/>
            <person name="Arachchi H.M."/>
            <person name="Berlin A.M."/>
            <person name="Chapman S.B."/>
            <person name="Dewar J."/>
            <person name="Goldberg J."/>
            <person name="Griggs A."/>
            <person name="Gujja S."/>
            <person name="Hansen M."/>
            <person name="Howarth C."/>
            <person name="Imamovic A."/>
            <person name="Larimer J."/>
            <person name="McCowan C."/>
            <person name="Murphy C."/>
            <person name="Neiman D."/>
            <person name="Pearson M."/>
            <person name="Priest M."/>
            <person name="Roberts A."/>
            <person name="Saif S."/>
            <person name="Shea T."/>
            <person name="Sisk P."/>
            <person name="Sykes S."/>
            <person name="Wortman J."/>
            <person name="Nusbaum C."/>
            <person name="Birren B."/>
        </authorList>
    </citation>
    <scope>NUCLEOTIDE SEQUENCE [LARGE SCALE GENOMIC DNA]</scope>
    <source>
        <strain evidence="6 8">ATCC 49464</strain>
    </source>
</reference>